<dbReference type="EMBL" id="JAFKCW010000001">
    <property type="protein sequence ID" value="MBN7800166.1"/>
    <property type="molecule type" value="Genomic_DNA"/>
</dbReference>
<reference evidence="1 2" key="1">
    <citation type="submission" date="2021-03" db="EMBL/GenBank/DDBJ databases">
        <title>novel species isolated from a fishpond in China.</title>
        <authorList>
            <person name="Lu H."/>
            <person name="Cai Z."/>
        </authorList>
    </citation>
    <scope>NUCLEOTIDE SEQUENCE [LARGE SCALE GENOMIC DNA]</scope>
    <source>
        <strain evidence="1 2">JCM 31546</strain>
    </source>
</reference>
<evidence type="ECO:0000313" key="2">
    <source>
        <dbReference type="Proteomes" id="UP000664698"/>
    </source>
</evidence>
<name>A0ABS3BPI7_9BACT</name>
<dbReference type="Proteomes" id="UP000664698">
    <property type="component" value="Unassembled WGS sequence"/>
</dbReference>
<sequence length="233" mass="26143">MSYTISLNKAANLVLAFLKEPALKELAVTEAIGGTVSKDAIKKYALVFKGSMGWYCRNLTGDTAFPKLFMAFEDGEYEVAKVPSSPKKEELTCPENTFVFERGHDLASVKEMLLTDVHAPVVDKSITRAEVNQFTNLMPLDSAKKKYNVFPCSFFENRVNQDMDAFFADPNVHGVRYYFGYDNSPTYQESNRIRVIFVGVDEAGRNILSVDDPDTKTAQLLQNSWPPPPPPYT</sequence>
<accession>A0ABS3BPI7</accession>
<protein>
    <submittedName>
        <fullName evidence="1">Uncharacterized protein</fullName>
    </submittedName>
</protein>
<evidence type="ECO:0000313" key="1">
    <source>
        <dbReference type="EMBL" id="MBN7800166.1"/>
    </source>
</evidence>
<organism evidence="1 2">
    <name type="scientific">Algoriphagus aestuariicola</name>
    <dbReference type="NCBI Taxonomy" id="1852016"/>
    <lineage>
        <taxon>Bacteria</taxon>
        <taxon>Pseudomonadati</taxon>
        <taxon>Bacteroidota</taxon>
        <taxon>Cytophagia</taxon>
        <taxon>Cytophagales</taxon>
        <taxon>Cyclobacteriaceae</taxon>
        <taxon>Algoriphagus</taxon>
    </lineage>
</organism>
<keyword evidence="2" id="KW-1185">Reference proteome</keyword>
<comment type="caution">
    <text evidence="1">The sequence shown here is derived from an EMBL/GenBank/DDBJ whole genome shotgun (WGS) entry which is preliminary data.</text>
</comment>
<proteinExistence type="predicted"/>
<gene>
    <name evidence="1" type="ORF">J0A67_04795</name>
</gene>
<dbReference type="RefSeq" id="WP_206568124.1">
    <property type="nucleotide sequence ID" value="NZ_JAFKCW010000001.1"/>
</dbReference>